<evidence type="ECO:0000256" key="12">
    <source>
        <dbReference type="PROSITE-ProRule" id="PRU00169"/>
    </source>
</evidence>
<dbReference type="InterPro" id="IPR036890">
    <property type="entry name" value="HATPase_C_sf"/>
</dbReference>
<dbReference type="Gene3D" id="1.10.287.130">
    <property type="match status" value="1"/>
</dbReference>
<evidence type="ECO:0000256" key="10">
    <source>
        <dbReference type="ARBA" id="ARBA00023012"/>
    </source>
</evidence>
<evidence type="ECO:0000256" key="7">
    <source>
        <dbReference type="ARBA" id="ARBA00022741"/>
    </source>
</evidence>
<keyword evidence="14" id="KW-0732">Signal</keyword>
<protein>
    <recommendedName>
        <fullName evidence="3">histidine kinase</fullName>
        <ecNumber evidence="3">2.7.13.3</ecNumber>
    </recommendedName>
</protein>
<dbReference type="InterPro" id="IPR013767">
    <property type="entry name" value="PAS_fold"/>
</dbReference>
<evidence type="ECO:0000256" key="9">
    <source>
        <dbReference type="ARBA" id="ARBA00022989"/>
    </source>
</evidence>
<reference evidence="19 20" key="1">
    <citation type="submission" date="2024-03" db="EMBL/GenBank/DDBJ databases">
        <title>Phenotype and Genome Characterization of a Sulfate-Reducing Bacterium Pseudodesulfovibrio sp. strain 5S69, isolated from Petroleum Reservoir in Tatarstan (Russia).</title>
        <authorList>
            <person name="Bidzhieva S.K."/>
            <person name="Kadnikov V."/>
            <person name="Tourova T.P."/>
            <person name="Samigullina S.R."/>
            <person name="Sokolova D.S."/>
            <person name="Poltaraus A.B."/>
            <person name="Avtukh A.N."/>
            <person name="Tereshina V.M."/>
            <person name="Mardanov A.V."/>
            <person name="Nazina T.N."/>
        </authorList>
    </citation>
    <scope>NUCLEOTIDE SEQUENCE [LARGE SCALE GENOMIC DNA]</scope>
    <source>
        <strain evidence="19 20">5S69</strain>
    </source>
</reference>
<evidence type="ECO:0000256" key="13">
    <source>
        <dbReference type="SAM" id="Coils"/>
    </source>
</evidence>
<dbReference type="PROSITE" id="PS50110">
    <property type="entry name" value="RESPONSE_REGULATORY"/>
    <property type="match status" value="1"/>
</dbReference>
<feature type="signal peptide" evidence="14">
    <location>
        <begin position="1"/>
        <end position="32"/>
    </location>
</feature>
<dbReference type="SMART" id="SM00448">
    <property type="entry name" value="REC"/>
    <property type="match status" value="1"/>
</dbReference>
<keyword evidence="13" id="KW-0175">Coiled coil</keyword>
<dbReference type="PROSITE" id="PS50112">
    <property type="entry name" value="PAS"/>
    <property type="match status" value="1"/>
</dbReference>
<dbReference type="InterPro" id="IPR003661">
    <property type="entry name" value="HisK_dim/P_dom"/>
</dbReference>
<dbReference type="InterPro" id="IPR035965">
    <property type="entry name" value="PAS-like_dom_sf"/>
</dbReference>
<dbReference type="SMART" id="SM00091">
    <property type="entry name" value="PAS"/>
    <property type="match status" value="2"/>
</dbReference>
<keyword evidence="10" id="KW-0902">Two-component regulatory system</keyword>
<dbReference type="InterPro" id="IPR001789">
    <property type="entry name" value="Sig_transdc_resp-reg_receiver"/>
</dbReference>
<evidence type="ECO:0000256" key="14">
    <source>
        <dbReference type="SAM" id="SignalP"/>
    </source>
</evidence>
<dbReference type="Gene3D" id="3.40.50.2300">
    <property type="match status" value="3"/>
</dbReference>
<dbReference type="SUPFAM" id="SSF55785">
    <property type="entry name" value="PYP-like sensor domain (PAS domain)"/>
    <property type="match status" value="2"/>
</dbReference>
<dbReference type="EMBL" id="CP146609">
    <property type="protein sequence ID" value="WWX22974.1"/>
    <property type="molecule type" value="Genomic_DNA"/>
</dbReference>
<dbReference type="CDD" id="cd00130">
    <property type="entry name" value="PAS"/>
    <property type="match status" value="2"/>
</dbReference>
<keyword evidence="6" id="KW-0812">Transmembrane</keyword>
<evidence type="ECO:0000256" key="5">
    <source>
        <dbReference type="ARBA" id="ARBA00022553"/>
    </source>
</evidence>
<evidence type="ECO:0000313" key="19">
    <source>
        <dbReference type="EMBL" id="WWX22974.1"/>
    </source>
</evidence>
<evidence type="ECO:0000256" key="11">
    <source>
        <dbReference type="ARBA" id="ARBA00023136"/>
    </source>
</evidence>
<evidence type="ECO:0000256" key="2">
    <source>
        <dbReference type="ARBA" id="ARBA00004651"/>
    </source>
</evidence>
<evidence type="ECO:0000313" key="20">
    <source>
        <dbReference type="Proteomes" id="UP001385389"/>
    </source>
</evidence>
<dbReference type="InterPro" id="IPR004358">
    <property type="entry name" value="Sig_transdc_His_kin-like_C"/>
</dbReference>
<feature type="domain" description="PAC" evidence="18">
    <location>
        <begin position="478"/>
        <end position="529"/>
    </location>
</feature>
<proteinExistence type="predicted"/>
<evidence type="ECO:0000259" key="16">
    <source>
        <dbReference type="PROSITE" id="PS50110"/>
    </source>
</evidence>
<dbReference type="CDD" id="cd17546">
    <property type="entry name" value="REC_hyHK_CKI1_RcsC-like"/>
    <property type="match status" value="1"/>
</dbReference>
<organism evidence="19 20">
    <name type="scientific">Pseudodesulfovibrio methanolicus</name>
    <dbReference type="NCBI Taxonomy" id="3126690"/>
    <lineage>
        <taxon>Bacteria</taxon>
        <taxon>Pseudomonadati</taxon>
        <taxon>Thermodesulfobacteriota</taxon>
        <taxon>Desulfovibrionia</taxon>
        <taxon>Desulfovibrionales</taxon>
        <taxon>Desulfovibrionaceae</taxon>
    </lineage>
</organism>
<keyword evidence="4" id="KW-1003">Cell membrane</keyword>
<dbReference type="CDD" id="cd00082">
    <property type="entry name" value="HisKA"/>
    <property type="match status" value="1"/>
</dbReference>
<evidence type="ECO:0000256" key="8">
    <source>
        <dbReference type="ARBA" id="ARBA00022840"/>
    </source>
</evidence>
<feature type="domain" description="Response regulatory" evidence="16">
    <location>
        <begin position="917"/>
        <end position="1038"/>
    </location>
</feature>
<evidence type="ECO:0000256" key="4">
    <source>
        <dbReference type="ARBA" id="ARBA00022475"/>
    </source>
</evidence>
<dbReference type="InterPro" id="IPR036641">
    <property type="entry name" value="HPT_dom_sf"/>
</dbReference>
<dbReference type="SMART" id="SM00387">
    <property type="entry name" value="HATPase_c"/>
    <property type="match status" value="1"/>
</dbReference>
<dbReference type="Pfam" id="PF02518">
    <property type="entry name" value="HATPase_c"/>
    <property type="match status" value="1"/>
</dbReference>
<dbReference type="InterPro" id="IPR005467">
    <property type="entry name" value="His_kinase_dom"/>
</dbReference>
<feature type="coiled-coil region" evidence="13">
    <location>
        <begin position="376"/>
        <end position="407"/>
    </location>
</feature>
<feature type="domain" description="PAS" evidence="17">
    <location>
        <begin position="404"/>
        <end position="460"/>
    </location>
</feature>
<dbReference type="InterPro" id="IPR000700">
    <property type="entry name" value="PAS-assoc_C"/>
</dbReference>
<dbReference type="Proteomes" id="UP001385389">
    <property type="component" value="Chromosome"/>
</dbReference>
<dbReference type="CDD" id="cd16922">
    <property type="entry name" value="HATPase_EvgS-ArcB-TorS-like"/>
    <property type="match status" value="1"/>
</dbReference>
<name>A0ABZ2IWA3_9BACT</name>
<accession>A0ABZ2IWA3</accession>
<evidence type="ECO:0000256" key="3">
    <source>
        <dbReference type="ARBA" id="ARBA00012438"/>
    </source>
</evidence>
<evidence type="ECO:0000256" key="6">
    <source>
        <dbReference type="ARBA" id="ARBA00022692"/>
    </source>
</evidence>
<evidence type="ECO:0000256" key="1">
    <source>
        <dbReference type="ARBA" id="ARBA00000085"/>
    </source>
</evidence>
<keyword evidence="9" id="KW-1133">Transmembrane helix</keyword>
<feature type="modified residue" description="4-aspartylphosphate" evidence="12">
    <location>
        <position position="966"/>
    </location>
</feature>
<dbReference type="InterPro" id="IPR000014">
    <property type="entry name" value="PAS"/>
</dbReference>
<sequence>MPQPDRFSRVFCPLLLAALALWVLLAPATARASDSKQILLLNSFHQGYLWTDEVGRGLRDVLRPRETGITLHVEYMDTMRVEFNGRYEQQLMNVYAHKYRGVGLDLILATDNAAYEFLRRHHDELFPGIPVVFGGVNFFRPDQLKGHPLFTGVAEVLAARQTIDCALNLLPGTKTVYVINDYSCTGVAVRKSIEAQLLGLDPAIAVVFCGNSDLASILKHVDRLPANAMILLSVFNRDGSGRFYDKSEVAEAVSARAKVPVFGILQTDLGHGIVGGMLSNGHDQGQAMAQIALHVMAGRAPREIPVLQGSAYVPEFDYARLKRFDLNLAKLPAGSVTRNRPNSFYREHSGVLLGVAGFGILQSLIILALVLNITRRRRAEKELRTAHRTLEQRVKERTSELRQSEEVMRTIFDYSYDAIIIHDGNGHILEVNQRMIEMFGLEGMDPLGVSLARDLSSKDNPLYAMAGIMREVLGGKPHHMEWRVRRYRDSREFEVEVHLSRITYRGEEAILANIRDISVRKESENAIRQDLVKFEAILENSLMGIAMSVGRRIVTINRRGAAIFGYSTEDILNNTLDLLLGHYQTEDDFVLAAKSALTERGEFNTEQAFRSRNGSTVWCRMYAKTVDRRDLSKGVIWAWDDVTENRRAQEDLLRTREDAEAANRAKSEFLAAMSHEIRTPMNAIVGMTEITLQTDLTEDQRDYLKTVKDSAQHLLSIINDILDLSKIEARKLELDHVDFDLPFHVKTTIKGLEIQARQKGLDMALEIDGAVPHCVKGDPLSLRQVLVNLAGNAVKFTHRGTITIRVRGASGTAPDEARTVGVTFSVEDTGIGIPREFLDSIFQSFSQSTRAFGGTGLGLAICKQLISLMGGDIRVDSTVGKGSTFSFTAWFEPGFSCPIPDENDLDRPLDSPSRPVRVLVAEDNDVNIMVTTLKLEEMGYTFAVAKTGLEVLDLLKREPFDLILMDIEMPVLDGISTTKAIRSAVPGGPIPDPHIPIIGVTAHALKEFRDKSLDAGMDDYVAKPVDFHELAVIINRLIGASPAPLPPPDAGTTQPEAEPMDALPPWTPESAMEHLGVDEAIFADFLVTARGELALLLEELEQATGAGNTAKAGELAGTARSVCTAIGANAAALAAATMAAACTEGGDENVAFSRLRNEIESLMKIMD</sequence>
<dbReference type="PANTHER" id="PTHR45339">
    <property type="entry name" value="HYBRID SIGNAL TRANSDUCTION HISTIDINE KINASE J"/>
    <property type="match status" value="1"/>
</dbReference>
<dbReference type="Gene3D" id="3.30.450.20">
    <property type="entry name" value="PAS domain"/>
    <property type="match status" value="2"/>
</dbReference>
<dbReference type="Pfam" id="PF13426">
    <property type="entry name" value="PAS_9"/>
    <property type="match status" value="1"/>
</dbReference>
<dbReference type="SMART" id="SM00388">
    <property type="entry name" value="HisKA"/>
    <property type="match status" value="1"/>
</dbReference>
<dbReference type="Gene3D" id="3.30.565.10">
    <property type="entry name" value="Histidine kinase-like ATPase, C-terminal domain"/>
    <property type="match status" value="1"/>
</dbReference>
<dbReference type="PRINTS" id="PR00344">
    <property type="entry name" value="BCTRLSENSOR"/>
</dbReference>
<dbReference type="SUPFAM" id="SSF55874">
    <property type="entry name" value="ATPase domain of HSP90 chaperone/DNA topoisomerase II/histidine kinase"/>
    <property type="match status" value="1"/>
</dbReference>
<keyword evidence="11" id="KW-0472">Membrane</keyword>
<dbReference type="NCBIfam" id="TIGR00229">
    <property type="entry name" value="sensory_box"/>
    <property type="match status" value="2"/>
</dbReference>
<feature type="chain" id="PRO_5045781535" description="histidine kinase" evidence="14">
    <location>
        <begin position="33"/>
        <end position="1167"/>
    </location>
</feature>
<dbReference type="PANTHER" id="PTHR45339:SF1">
    <property type="entry name" value="HYBRID SIGNAL TRANSDUCTION HISTIDINE KINASE J"/>
    <property type="match status" value="1"/>
</dbReference>
<dbReference type="SUPFAM" id="SSF47226">
    <property type="entry name" value="Histidine-containing phosphotransfer domain, HPT domain"/>
    <property type="match status" value="1"/>
</dbReference>
<dbReference type="Pfam" id="PF00072">
    <property type="entry name" value="Response_reg"/>
    <property type="match status" value="1"/>
</dbReference>
<evidence type="ECO:0000259" key="17">
    <source>
        <dbReference type="PROSITE" id="PS50112"/>
    </source>
</evidence>
<feature type="domain" description="Histidine kinase" evidence="15">
    <location>
        <begin position="672"/>
        <end position="893"/>
    </location>
</feature>
<keyword evidence="7" id="KW-0547">Nucleotide-binding</keyword>
<dbReference type="PROSITE" id="PS50113">
    <property type="entry name" value="PAC"/>
    <property type="match status" value="2"/>
</dbReference>
<dbReference type="PROSITE" id="PS50109">
    <property type="entry name" value="HIS_KIN"/>
    <property type="match status" value="1"/>
</dbReference>
<dbReference type="InterPro" id="IPR003594">
    <property type="entry name" value="HATPase_dom"/>
</dbReference>
<dbReference type="SUPFAM" id="SSF52172">
    <property type="entry name" value="CheY-like"/>
    <property type="match status" value="1"/>
</dbReference>
<evidence type="ECO:0000259" key="18">
    <source>
        <dbReference type="PROSITE" id="PS50113"/>
    </source>
</evidence>
<gene>
    <name evidence="19" type="ORF">V8V93_01955</name>
</gene>
<dbReference type="Pfam" id="PF00989">
    <property type="entry name" value="PAS"/>
    <property type="match status" value="1"/>
</dbReference>
<comment type="catalytic activity">
    <reaction evidence="1">
        <text>ATP + protein L-histidine = ADP + protein N-phospho-L-histidine.</text>
        <dbReference type="EC" id="2.7.13.3"/>
    </reaction>
</comment>
<dbReference type="RefSeq" id="WP_338668689.1">
    <property type="nucleotide sequence ID" value="NZ_CP146609.1"/>
</dbReference>
<keyword evidence="8" id="KW-0067">ATP-binding</keyword>
<comment type="subcellular location">
    <subcellularLocation>
        <location evidence="2">Cell membrane</location>
        <topology evidence="2">Multi-pass membrane protein</topology>
    </subcellularLocation>
</comment>
<dbReference type="SUPFAM" id="SSF47384">
    <property type="entry name" value="Homodimeric domain of signal transducing histidine kinase"/>
    <property type="match status" value="1"/>
</dbReference>
<dbReference type="EC" id="2.7.13.3" evidence="3"/>
<dbReference type="InterPro" id="IPR036097">
    <property type="entry name" value="HisK_dim/P_sf"/>
</dbReference>
<evidence type="ECO:0000259" key="15">
    <source>
        <dbReference type="PROSITE" id="PS50109"/>
    </source>
</evidence>
<keyword evidence="20" id="KW-1185">Reference proteome</keyword>
<dbReference type="Pfam" id="PF00512">
    <property type="entry name" value="HisKA"/>
    <property type="match status" value="1"/>
</dbReference>
<keyword evidence="5 12" id="KW-0597">Phosphoprotein</keyword>
<dbReference type="InterPro" id="IPR011006">
    <property type="entry name" value="CheY-like_superfamily"/>
</dbReference>
<feature type="domain" description="PAC" evidence="18">
    <location>
        <begin position="603"/>
        <end position="654"/>
    </location>
</feature>